<proteinExistence type="predicted"/>
<evidence type="ECO:0000313" key="2">
    <source>
        <dbReference type="Proteomes" id="UP000434044"/>
    </source>
</evidence>
<evidence type="ECO:0000313" key="1">
    <source>
        <dbReference type="EMBL" id="MTW22304.1"/>
    </source>
</evidence>
<organism evidence="1 2">
    <name type="scientific">Allochromatium palmeri</name>
    <dbReference type="NCBI Taxonomy" id="231048"/>
    <lineage>
        <taxon>Bacteria</taxon>
        <taxon>Pseudomonadati</taxon>
        <taxon>Pseudomonadota</taxon>
        <taxon>Gammaproteobacteria</taxon>
        <taxon>Chromatiales</taxon>
        <taxon>Chromatiaceae</taxon>
        <taxon>Allochromatium</taxon>
    </lineage>
</organism>
<sequence>MPALSWPAMTMDLPVTVAIESPVRYPAGPYLSLHPTFRSHPPV</sequence>
<dbReference type="AlphaFoldDB" id="A0A6N8EJ02"/>
<comment type="caution">
    <text evidence="1">The sequence shown here is derived from an EMBL/GenBank/DDBJ whole genome shotgun (WGS) entry which is preliminary data.</text>
</comment>
<dbReference type="EMBL" id="WNKT01000036">
    <property type="protein sequence ID" value="MTW22304.1"/>
    <property type="molecule type" value="Genomic_DNA"/>
</dbReference>
<name>A0A6N8EJ02_9GAMM</name>
<protein>
    <submittedName>
        <fullName evidence="1">Uncharacterized protein</fullName>
    </submittedName>
</protein>
<accession>A0A6N8EJ02</accession>
<reference evidence="1 2" key="1">
    <citation type="submission" date="2019-11" db="EMBL/GenBank/DDBJ databases">
        <title>Whole-genome sequence of the anaerobic purple sulfur bacterium Allochromatium palmeri DSM 15591.</title>
        <authorList>
            <person name="Kyndt J.A."/>
            <person name="Meyer T.E."/>
        </authorList>
    </citation>
    <scope>NUCLEOTIDE SEQUENCE [LARGE SCALE GENOMIC DNA]</scope>
    <source>
        <strain evidence="1 2">DSM 15591</strain>
    </source>
</reference>
<dbReference type="Proteomes" id="UP000434044">
    <property type="component" value="Unassembled WGS sequence"/>
</dbReference>
<keyword evidence="2" id="KW-1185">Reference proteome</keyword>
<gene>
    <name evidence="1" type="ORF">GJ668_14595</name>
</gene>